<dbReference type="OrthoDB" id="337251at2"/>
<proteinExistence type="predicted"/>
<gene>
    <name evidence="4" type="ORF">DA73_0208820</name>
</gene>
<dbReference type="Pfam" id="PF05226">
    <property type="entry name" value="CHASE2"/>
    <property type="match status" value="1"/>
</dbReference>
<feature type="transmembrane region" description="Helical" evidence="2">
    <location>
        <begin position="387"/>
        <end position="403"/>
    </location>
</feature>
<dbReference type="EMBL" id="JHEG02000026">
    <property type="protein sequence ID" value="KIE12597.1"/>
    <property type="molecule type" value="Genomic_DNA"/>
</dbReference>
<feature type="transmembrane region" description="Helical" evidence="2">
    <location>
        <begin position="18"/>
        <end position="40"/>
    </location>
</feature>
<dbReference type="Gene3D" id="3.30.565.10">
    <property type="entry name" value="Histidine kinase-like ATPase, C-terminal domain"/>
    <property type="match status" value="1"/>
</dbReference>
<organism evidence="4">
    <name type="scientific">Tolypothrix bouteillei VB521301</name>
    <dbReference type="NCBI Taxonomy" id="1479485"/>
    <lineage>
        <taxon>Bacteria</taxon>
        <taxon>Bacillati</taxon>
        <taxon>Cyanobacteriota</taxon>
        <taxon>Cyanophyceae</taxon>
        <taxon>Nostocales</taxon>
        <taxon>Tolypothrichaceae</taxon>
        <taxon>Tolypothrix</taxon>
    </lineage>
</organism>
<dbReference type="SUPFAM" id="SSF55874">
    <property type="entry name" value="ATPase domain of HSP90 chaperone/DNA topoisomerase II/histidine kinase"/>
    <property type="match status" value="1"/>
</dbReference>
<dbReference type="InterPro" id="IPR036890">
    <property type="entry name" value="HATPase_C_sf"/>
</dbReference>
<dbReference type="GO" id="GO:0016301">
    <property type="term" value="F:kinase activity"/>
    <property type="evidence" value="ECO:0007669"/>
    <property type="project" value="UniProtKB-KW"/>
</dbReference>
<protein>
    <submittedName>
        <fullName evidence="4">Histidine kinase</fullName>
    </submittedName>
</protein>
<reference evidence="4" key="1">
    <citation type="journal article" date="2015" name="Genome Announc.">
        <title>Draft Genome Sequence of Tolypothrix boutellei Strain VB521301.</title>
        <authorList>
            <person name="Chandrababunaidu M.M."/>
            <person name="Singh D."/>
            <person name="Sen D."/>
            <person name="Bhan S."/>
            <person name="Das S."/>
            <person name="Gupta A."/>
            <person name="Adhikary S.P."/>
            <person name="Tripathy S."/>
        </authorList>
    </citation>
    <scope>NUCLEOTIDE SEQUENCE</scope>
    <source>
        <strain evidence="4">VB521301</strain>
    </source>
</reference>
<feature type="region of interest" description="Disordered" evidence="1">
    <location>
        <begin position="648"/>
        <end position="677"/>
    </location>
</feature>
<keyword evidence="4" id="KW-0418">Kinase</keyword>
<name>A0A0C1NCT0_9CYAN</name>
<keyword evidence="2" id="KW-1133">Transmembrane helix</keyword>
<feature type="transmembrane region" description="Helical" evidence="2">
    <location>
        <begin position="357"/>
        <end position="381"/>
    </location>
</feature>
<evidence type="ECO:0000256" key="2">
    <source>
        <dbReference type="SAM" id="Phobius"/>
    </source>
</evidence>
<dbReference type="SMART" id="SM01080">
    <property type="entry name" value="CHASE2"/>
    <property type="match status" value="1"/>
</dbReference>
<evidence type="ECO:0000259" key="3">
    <source>
        <dbReference type="SMART" id="SM01080"/>
    </source>
</evidence>
<keyword evidence="4" id="KW-0808">Transferase</keyword>
<comment type="caution">
    <text evidence="4">The sequence shown here is derived from an EMBL/GenBank/DDBJ whole genome shotgun (WGS) entry which is preliminary data.</text>
</comment>
<evidence type="ECO:0000313" key="4">
    <source>
        <dbReference type="EMBL" id="KIE12597.1"/>
    </source>
</evidence>
<accession>A0A0C1NCT0</accession>
<feature type="transmembrane region" description="Helical" evidence="2">
    <location>
        <begin position="333"/>
        <end position="350"/>
    </location>
</feature>
<evidence type="ECO:0000256" key="1">
    <source>
        <dbReference type="SAM" id="MobiDB-lite"/>
    </source>
</evidence>
<feature type="domain" description="CHASE2" evidence="3">
    <location>
        <begin position="43"/>
        <end position="346"/>
    </location>
</feature>
<feature type="compositionally biased region" description="Basic and acidic residues" evidence="1">
    <location>
        <begin position="652"/>
        <end position="661"/>
    </location>
</feature>
<keyword evidence="2" id="KW-0812">Transmembrane</keyword>
<dbReference type="STRING" id="1479485.DA73_0208820"/>
<sequence>MTGDSGTKIWRKIKKELVIWRIGALPGFAVLTIIVIARLYGLLQPLEWMALDSLLRLRSAEPMDDRITIIGITEDDIQSVKTYPIPDKEIAVLIKKVQSYKPRVIGLDIVRNVPVEPGHKELVDVFKQSKNVIAIEKVLPPQYAPPPDVPDNQVGFADALSDKDGNSRRILIGTPSPNSQNYKFSLPLRLAETYLLREGIPLRNGVRDPDTMRFASVEIPRILPNAGGYVGIDAGGVQTLLKWRSGKEPFRVLYLNDIKTNKFQPEWLRDRIVLIGIMAPSVPDYINTEAVAGLKPDGHIYGVKFHAHACSQIISAVLNGRPLLTVWSDKWEYLWIAVWGFIPIVIGRLTQSVLMNLFAVGVTSLSLIGGSYLLLLSGWWVPVTPNLLILSINGVGLSAFAFYQRDRAMQSQLNERQRTIDHAFTLIHNGPLQTLANALRCVQEQDFPQDKLHGQLENLDQEIRAIGEHLKSEALNQEESLLLGSGLKLDLKLPIHELFYEVYTSTLKRDLTHFQNLKLKTRAFDPIEEKYLNIEQKRELCQFLEEALCNVGKHAVGAKRIQATGKENEGWYTLSIKDNGCGIGSNTENKGTKQAINLARNLRGHFKRESVTPRETLCELTWSLRGRKGQIENWLKPLLKVFNQNIPGSKQTDQKVNDRHPVLPQSGRLSAKDDESS</sequence>
<keyword evidence="2" id="KW-0472">Membrane</keyword>
<dbReference type="AlphaFoldDB" id="A0A0C1NCT0"/>
<dbReference type="InterPro" id="IPR007890">
    <property type="entry name" value="CHASE2"/>
</dbReference>